<evidence type="ECO:0000313" key="3">
    <source>
        <dbReference type="Proteomes" id="UP001159405"/>
    </source>
</evidence>
<feature type="region of interest" description="Disordered" evidence="1">
    <location>
        <begin position="104"/>
        <end position="126"/>
    </location>
</feature>
<organism evidence="2 3">
    <name type="scientific">Porites lobata</name>
    <dbReference type="NCBI Taxonomy" id="104759"/>
    <lineage>
        <taxon>Eukaryota</taxon>
        <taxon>Metazoa</taxon>
        <taxon>Cnidaria</taxon>
        <taxon>Anthozoa</taxon>
        <taxon>Hexacorallia</taxon>
        <taxon>Scleractinia</taxon>
        <taxon>Fungiina</taxon>
        <taxon>Poritidae</taxon>
        <taxon>Porites</taxon>
    </lineage>
</organism>
<comment type="caution">
    <text evidence="2">The sequence shown here is derived from an EMBL/GenBank/DDBJ whole genome shotgun (WGS) entry which is preliminary data.</text>
</comment>
<proteinExistence type="predicted"/>
<keyword evidence="3" id="KW-1185">Reference proteome</keyword>
<protein>
    <recommendedName>
        <fullName evidence="4">C2H2-type domain-containing protein</fullName>
    </recommendedName>
</protein>
<gene>
    <name evidence="2" type="ORF">PLOB_00037728</name>
</gene>
<feature type="non-terminal residue" evidence="2">
    <location>
        <position position="126"/>
    </location>
</feature>
<evidence type="ECO:0000313" key="2">
    <source>
        <dbReference type="EMBL" id="CAH3135040.1"/>
    </source>
</evidence>
<evidence type="ECO:0000256" key="1">
    <source>
        <dbReference type="SAM" id="MobiDB-lite"/>
    </source>
</evidence>
<reference evidence="2 3" key="1">
    <citation type="submission" date="2022-05" db="EMBL/GenBank/DDBJ databases">
        <authorList>
            <consortium name="Genoscope - CEA"/>
            <person name="William W."/>
        </authorList>
    </citation>
    <scope>NUCLEOTIDE SEQUENCE [LARGE SCALE GENOMIC DNA]</scope>
</reference>
<dbReference type="PANTHER" id="PTHR47526">
    <property type="entry name" value="ATP-DEPENDENT DNA HELICASE"/>
    <property type="match status" value="1"/>
</dbReference>
<sequence>MFVNQEYPWLHATPVSLCSCSCDCCGEGCGEIKCPYCLKDLDFQEYLTKQDDQGRPSILLSTPTATLYNWEKHALFHLTTCPVLNSQECQRTRCALCATKVHHLKGHQNSKSPQRPSMSDDTTKKA</sequence>
<dbReference type="Gene3D" id="3.90.320.10">
    <property type="match status" value="1"/>
</dbReference>
<accession>A0ABN8PAJ4</accession>
<dbReference type="Proteomes" id="UP001159405">
    <property type="component" value="Unassembled WGS sequence"/>
</dbReference>
<name>A0ABN8PAJ4_9CNID</name>
<feature type="compositionally biased region" description="Polar residues" evidence="1">
    <location>
        <begin position="109"/>
        <end position="120"/>
    </location>
</feature>
<dbReference type="EMBL" id="CALNXK010000055">
    <property type="protein sequence ID" value="CAH3135040.1"/>
    <property type="molecule type" value="Genomic_DNA"/>
</dbReference>
<evidence type="ECO:0008006" key="4">
    <source>
        <dbReference type="Google" id="ProtNLM"/>
    </source>
</evidence>
<dbReference type="PANTHER" id="PTHR47526:SF3">
    <property type="entry name" value="PHD-TYPE DOMAIN-CONTAINING PROTEIN"/>
    <property type="match status" value="1"/>
</dbReference>
<dbReference type="InterPro" id="IPR011604">
    <property type="entry name" value="PDDEXK-like_dom_sf"/>
</dbReference>